<dbReference type="STRING" id="1449350.OCH239_13140"/>
<dbReference type="Proteomes" id="UP000022447">
    <property type="component" value="Unassembled WGS sequence"/>
</dbReference>
<dbReference type="eggNOG" id="ENOG50307R7">
    <property type="taxonomic scope" value="Bacteria"/>
</dbReference>
<sequence>MRIIALLAALLALFGTDARAAAWPQERGAWFASLTTQLSWPQDITTWVSTAPTGRFDALYLEYGATEKLTLGLDLGRSVSGGSKTVAFLQYPTLPDASELKAAVQLGIGQIDGRQVVRPGLLLGRGREGGWIAADLLIEQPVTGDPFDVKLDLTWGLNLAKDRKLILQVQTGRAAGDMGFVRLAPSLVVPLRGSLSTEIGGTWGLAGDGSMGLKLGIWARF</sequence>
<keyword evidence="1" id="KW-0732">Signal</keyword>
<evidence type="ECO:0000313" key="3">
    <source>
        <dbReference type="Proteomes" id="UP000022447"/>
    </source>
</evidence>
<name>X7EAK3_9RHOB</name>
<protein>
    <recommendedName>
        <fullName evidence="4">Secreted protein</fullName>
    </recommendedName>
</protein>
<feature type="signal peptide" evidence="1">
    <location>
        <begin position="1"/>
        <end position="20"/>
    </location>
</feature>
<dbReference type="EMBL" id="JALZ01000036">
    <property type="protein sequence ID" value="ETX13119.1"/>
    <property type="molecule type" value="Genomic_DNA"/>
</dbReference>
<comment type="caution">
    <text evidence="2">The sequence shown here is derived from an EMBL/GenBank/DDBJ whole genome shotgun (WGS) entry which is preliminary data.</text>
</comment>
<evidence type="ECO:0000313" key="2">
    <source>
        <dbReference type="EMBL" id="ETX13119.1"/>
    </source>
</evidence>
<proteinExistence type="predicted"/>
<evidence type="ECO:0000256" key="1">
    <source>
        <dbReference type="SAM" id="SignalP"/>
    </source>
</evidence>
<dbReference type="AlphaFoldDB" id="X7EAK3"/>
<feature type="chain" id="PRO_5004977116" description="Secreted protein" evidence="1">
    <location>
        <begin position="21"/>
        <end position="221"/>
    </location>
</feature>
<evidence type="ECO:0008006" key="4">
    <source>
        <dbReference type="Google" id="ProtNLM"/>
    </source>
</evidence>
<dbReference type="RefSeq" id="WP_037265891.1">
    <property type="nucleotide sequence ID" value="NZ_JALZ01000036.1"/>
</dbReference>
<dbReference type="OrthoDB" id="7857490at2"/>
<gene>
    <name evidence="2" type="ORF">OCH239_13140</name>
</gene>
<reference evidence="2 3" key="1">
    <citation type="submission" date="2014-01" db="EMBL/GenBank/DDBJ databases">
        <title>Roseivivax halodurans JCM 10272 Genome Sequencing.</title>
        <authorList>
            <person name="Lai Q."/>
            <person name="Li G."/>
            <person name="Shao Z."/>
        </authorList>
    </citation>
    <scope>NUCLEOTIDE SEQUENCE [LARGE SCALE GENOMIC DNA]</scope>
    <source>
        <strain evidence="2 3">JCM 10272</strain>
    </source>
</reference>
<accession>X7EAK3</accession>
<keyword evidence="3" id="KW-1185">Reference proteome</keyword>
<organism evidence="2 3">
    <name type="scientific">Roseivivax halodurans JCM 10272</name>
    <dbReference type="NCBI Taxonomy" id="1449350"/>
    <lineage>
        <taxon>Bacteria</taxon>
        <taxon>Pseudomonadati</taxon>
        <taxon>Pseudomonadota</taxon>
        <taxon>Alphaproteobacteria</taxon>
        <taxon>Rhodobacterales</taxon>
        <taxon>Roseobacteraceae</taxon>
        <taxon>Roseivivax</taxon>
    </lineage>
</organism>